<dbReference type="EMBL" id="FYEW01000002">
    <property type="protein sequence ID" value="SNC75138.1"/>
    <property type="molecule type" value="Genomic_DNA"/>
</dbReference>
<accession>A0A212UA23</accession>
<dbReference type="Proteomes" id="UP000198131">
    <property type="component" value="Unassembled WGS sequence"/>
</dbReference>
<reference evidence="2" key="1">
    <citation type="submission" date="2017-06" db="EMBL/GenBank/DDBJ databases">
        <authorList>
            <person name="Varghese N."/>
            <person name="Submissions S."/>
        </authorList>
    </citation>
    <scope>NUCLEOTIDE SEQUENCE [LARGE SCALE GENOMIC DNA]</scope>
    <source>
        <strain evidence="2">DSM 11116</strain>
    </source>
</reference>
<evidence type="ECO:0000313" key="1">
    <source>
        <dbReference type="EMBL" id="SNC75138.1"/>
    </source>
</evidence>
<evidence type="ECO:0000313" key="2">
    <source>
        <dbReference type="Proteomes" id="UP000198131"/>
    </source>
</evidence>
<organism evidence="1 2">
    <name type="scientific">Hymenobacter gelipurpurascens</name>
    <dbReference type="NCBI Taxonomy" id="89968"/>
    <lineage>
        <taxon>Bacteria</taxon>
        <taxon>Pseudomonadati</taxon>
        <taxon>Bacteroidota</taxon>
        <taxon>Cytophagia</taxon>
        <taxon>Cytophagales</taxon>
        <taxon>Hymenobacteraceae</taxon>
        <taxon>Hymenobacter</taxon>
    </lineage>
</organism>
<gene>
    <name evidence="1" type="ORF">SAMN06265337_2723</name>
</gene>
<dbReference type="PROSITE" id="PS51257">
    <property type="entry name" value="PROKAR_LIPOPROTEIN"/>
    <property type="match status" value="1"/>
</dbReference>
<dbReference type="RefSeq" id="WP_088844058.1">
    <property type="nucleotide sequence ID" value="NZ_FYEW01000002.1"/>
</dbReference>
<keyword evidence="2" id="KW-1185">Reference proteome</keyword>
<dbReference type="OrthoDB" id="883557at2"/>
<name>A0A212UA23_9BACT</name>
<sequence length="125" mass="14296">MRAISFLIIGLLLVVSGCKENSMVPAEVFDRAWYNTYEKEQEGFFRFTPVPKGQGWQYEGFRLNTDGTFVEYGIGPADAAETRPGTWKAAGKQAYKIQFEDAQRQGYTLYLRSVSHDVLKARREE</sequence>
<dbReference type="AlphaFoldDB" id="A0A212UA23"/>
<protein>
    <submittedName>
        <fullName evidence="1">Uncharacterized protein</fullName>
    </submittedName>
</protein>
<proteinExistence type="predicted"/>